<evidence type="ECO:0000313" key="2">
    <source>
        <dbReference type="EMBL" id="KAF8482392.1"/>
    </source>
</evidence>
<dbReference type="Pfam" id="PF20236">
    <property type="entry name" value="DUF6593"/>
    <property type="match status" value="1"/>
</dbReference>
<reference evidence="2" key="2">
    <citation type="journal article" date="2020" name="Nat. Commun.">
        <title>Large-scale genome sequencing of mycorrhizal fungi provides insights into the early evolution of symbiotic traits.</title>
        <authorList>
            <person name="Miyauchi S."/>
            <person name="Kiss E."/>
            <person name="Kuo A."/>
            <person name="Drula E."/>
            <person name="Kohler A."/>
            <person name="Sanchez-Garcia M."/>
            <person name="Morin E."/>
            <person name="Andreopoulos B."/>
            <person name="Barry K.W."/>
            <person name="Bonito G."/>
            <person name="Buee M."/>
            <person name="Carver A."/>
            <person name="Chen C."/>
            <person name="Cichocki N."/>
            <person name="Clum A."/>
            <person name="Culley D."/>
            <person name="Crous P.W."/>
            <person name="Fauchery L."/>
            <person name="Girlanda M."/>
            <person name="Hayes R.D."/>
            <person name="Keri Z."/>
            <person name="LaButti K."/>
            <person name="Lipzen A."/>
            <person name="Lombard V."/>
            <person name="Magnuson J."/>
            <person name="Maillard F."/>
            <person name="Murat C."/>
            <person name="Nolan M."/>
            <person name="Ohm R.A."/>
            <person name="Pangilinan J."/>
            <person name="Pereira M.F."/>
            <person name="Perotto S."/>
            <person name="Peter M."/>
            <person name="Pfister S."/>
            <person name="Riley R."/>
            <person name="Sitrit Y."/>
            <person name="Stielow J.B."/>
            <person name="Szollosi G."/>
            <person name="Zifcakova L."/>
            <person name="Stursova M."/>
            <person name="Spatafora J.W."/>
            <person name="Tedersoo L."/>
            <person name="Vaario L.M."/>
            <person name="Yamada A."/>
            <person name="Yan M."/>
            <person name="Wang P."/>
            <person name="Xu J."/>
            <person name="Bruns T."/>
            <person name="Baldrian P."/>
            <person name="Vilgalys R."/>
            <person name="Dunand C."/>
            <person name="Henrissat B."/>
            <person name="Grigoriev I.V."/>
            <person name="Hibbett D."/>
            <person name="Nagy L.G."/>
            <person name="Martin F.M."/>
        </authorList>
    </citation>
    <scope>NUCLEOTIDE SEQUENCE</scope>
    <source>
        <strain evidence="2">Prilba</strain>
    </source>
</reference>
<keyword evidence="3" id="KW-1185">Reference proteome</keyword>
<gene>
    <name evidence="2" type="ORF">DFH94DRAFT_362784</name>
</gene>
<comment type="caution">
    <text evidence="2">The sequence shown here is derived from an EMBL/GenBank/DDBJ whole genome shotgun (WGS) entry which is preliminary data.</text>
</comment>
<evidence type="ECO:0000313" key="3">
    <source>
        <dbReference type="Proteomes" id="UP000759537"/>
    </source>
</evidence>
<proteinExistence type="predicted"/>
<accession>A0A9P5TAJ3</accession>
<feature type="domain" description="DUF6593" evidence="1">
    <location>
        <begin position="53"/>
        <end position="193"/>
    </location>
</feature>
<dbReference type="OrthoDB" id="3191568at2759"/>
<reference evidence="2" key="1">
    <citation type="submission" date="2019-10" db="EMBL/GenBank/DDBJ databases">
        <authorList>
            <consortium name="DOE Joint Genome Institute"/>
            <person name="Kuo A."/>
            <person name="Miyauchi S."/>
            <person name="Kiss E."/>
            <person name="Drula E."/>
            <person name="Kohler A."/>
            <person name="Sanchez-Garcia M."/>
            <person name="Andreopoulos B."/>
            <person name="Barry K.W."/>
            <person name="Bonito G."/>
            <person name="Buee M."/>
            <person name="Carver A."/>
            <person name="Chen C."/>
            <person name="Cichocki N."/>
            <person name="Clum A."/>
            <person name="Culley D."/>
            <person name="Crous P.W."/>
            <person name="Fauchery L."/>
            <person name="Girlanda M."/>
            <person name="Hayes R."/>
            <person name="Keri Z."/>
            <person name="LaButti K."/>
            <person name="Lipzen A."/>
            <person name="Lombard V."/>
            <person name="Magnuson J."/>
            <person name="Maillard F."/>
            <person name="Morin E."/>
            <person name="Murat C."/>
            <person name="Nolan M."/>
            <person name="Ohm R."/>
            <person name="Pangilinan J."/>
            <person name="Pereira M."/>
            <person name="Perotto S."/>
            <person name="Peter M."/>
            <person name="Riley R."/>
            <person name="Sitrit Y."/>
            <person name="Stielow B."/>
            <person name="Szollosi G."/>
            <person name="Zifcakova L."/>
            <person name="Stursova M."/>
            <person name="Spatafora J.W."/>
            <person name="Tedersoo L."/>
            <person name="Vaario L.-M."/>
            <person name="Yamada A."/>
            <person name="Yan M."/>
            <person name="Wang P."/>
            <person name="Xu J."/>
            <person name="Bruns T."/>
            <person name="Baldrian P."/>
            <person name="Vilgalys R."/>
            <person name="Henrissat B."/>
            <person name="Grigoriev I.V."/>
            <person name="Hibbett D."/>
            <person name="Nagy L.G."/>
            <person name="Martin F.M."/>
        </authorList>
    </citation>
    <scope>NUCLEOTIDE SEQUENCE</scope>
    <source>
        <strain evidence="2">Prilba</strain>
    </source>
</reference>
<name>A0A9P5TAJ3_9AGAM</name>
<dbReference type="Proteomes" id="UP000759537">
    <property type="component" value="Unassembled WGS sequence"/>
</dbReference>
<sequence length="221" mass="24355">MAAASIYTTEVPVDEYLHRPSSPTTSISPTLVNIAHYTERPSLKLRIPSGASDILNSVVANAAGQSLYSISSNSKRTTLVSCAYNVEVATVQWDRSNPRMVFRRKKIKCKTWLSLTGPQNESRVFTHGDAQFTWTQGSTSGYLIPSNRPGLAVAQWHINPRADELILEIFQESPVESDLFEAIVLSLVLLRSGRSLGDSPENIVLTNSGNLFVPLSANFRF</sequence>
<dbReference type="EMBL" id="WHVB01000005">
    <property type="protein sequence ID" value="KAF8482392.1"/>
    <property type="molecule type" value="Genomic_DNA"/>
</dbReference>
<dbReference type="InterPro" id="IPR046528">
    <property type="entry name" value="DUF6593"/>
</dbReference>
<evidence type="ECO:0000259" key="1">
    <source>
        <dbReference type="Pfam" id="PF20236"/>
    </source>
</evidence>
<organism evidence="2 3">
    <name type="scientific">Russula ochroleuca</name>
    <dbReference type="NCBI Taxonomy" id="152965"/>
    <lineage>
        <taxon>Eukaryota</taxon>
        <taxon>Fungi</taxon>
        <taxon>Dikarya</taxon>
        <taxon>Basidiomycota</taxon>
        <taxon>Agaricomycotina</taxon>
        <taxon>Agaricomycetes</taxon>
        <taxon>Russulales</taxon>
        <taxon>Russulaceae</taxon>
        <taxon>Russula</taxon>
    </lineage>
</organism>
<dbReference type="AlphaFoldDB" id="A0A9P5TAJ3"/>
<protein>
    <recommendedName>
        <fullName evidence="1">DUF6593 domain-containing protein</fullName>
    </recommendedName>
</protein>